<feature type="domain" description="ApeI dehydratase-like" evidence="1">
    <location>
        <begin position="25"/>
        <end position="120"/>
    </location>
</feature>
<accession>A0A918MXP7</accession>
<proteinExistence type="predicted"/>
<reference evidence="2" key="2">
    <citation type="submission" date="2020-09" db="EMBL/GenBank/DDBJ databases">
        <authorList>
            <person name="Sun Q."/>
            <person name="Kim S."/>
        </authorList>
    </citation>
    <scope>NUCLEOTIDE SEQUENCE</scope>
    <source>
        <strain evidence="2">KCTC 22164</strain>
    </source>
</reference>
<evidence type="ECO:0000259" key="1">
    <source>
        <dbReference type="Pfam" id="PF22818"/>
    </source>
</evidence>
<name>A0A918MXP7_9ALTE</name>
<sequence>MTNTPTAQFKDLFKDSEGPVFLSSEVTSTTATLHLHVPHNLSWFEGHFPDQHVLPGVVQVDWVGKLAKALFSELGAFRQLSNIKFKSMILPDTHVSLELQLDADKGNVAFHYVSQSASFSMGTMKFSI</sequence>
<dbReference type="PIRSF" id="PIRSF030962">
    <property type="entry name" value="Dehydrase_ECs4332_prd"/>
    <property type="match status" value="1"/>
</dbReference>
<dbReference type="Pfam" id="PF22818">
    <property type="entry name" value="ApeI-like"/>
    <property type="match status" value="1"/>
</dbReference>
<keyword evidence="3" id="KW-1185">Reference proteome</keyword>
<organism evidence="2 3">
    <name type="scientific">Alteromonas halophila</name>
    <dbReference type="NCBI Taxonomy" id="516698"/>
    <lineage>
        <taxon>Bacteria</taxon>
        <taxon>Pseudomonadati</taxon>
        <taxon>Pseudomonadota</taxon>
        <taxon>Gammaproteobacteria</taxon>
        <taxon>Alteromonadales</taxon>
        <taxon>Alteromonadaceae</taxon>
        <taxon>Alteromonas/Salinimonas group</taxon>
        <taxon>Alteromonas</taxon>
    </lineage>
</organism>
<gene>
    <name evidence="2" type="ORF">GCM10007391_18390</name>
</gene>
<dbReference type="InterPro" id="IPR054545">
    <property type="entry name" value="ApeI-like"/>
</dbReference>
<dbReference type="AlphaFoldDB" id="A0A918MXP7"/>
<protein>
    <recommendedName>
        <fullName evidence="1">ApeI dehydratase-like domain-containing protein</fullName>
    </recommendedName>
</protein>
<comment type="caution">
    <text evidence="2">The sequence shown here is derived from an EMBL/GenBank/DDBJ whole genome shotgun (WGS) entry which is preliminary data.</text>
</comment>
<dbReference type="EMBL" id="BMXP01000003">
    <property type="protein sequence ID" value="GGW84919.1"/>
    <property type="molecule type" value="Genomic_DNA"/>
</dbReference>
<dbReference type="Gene3D" id="3.10.129.10">
    <property type="entry name" value="Hotdog Thioesterase"/>
    <property type="match status" value="1"/>
</dbReference>
<dbReference type="InterPro" id="IPR016962">
    <property type="entry name" value="Dehydrase_ECs4332_prd"/>
</dbReference>
<dbReference type="SUPFAM" id="SSF54637">
    <property type="entry name" value="Thioesterase/thiol ester dehydrase-isomerase"/>
    <property type="match status" value="1"/>
</dbReference>
<reference evidence="2" key="1">
    <citation type="journal article" date="2014" name="Int. J. Syst. Evol. Microbiol.">
        <title>Complete genome sequence of Corynebacterium casei LMG S-19264T (=DSM 44701T), isolated from a smear-ripened cheese.</title>
        <authorList>
            <consortium name="US DOE Joint Genome Institute (JGI-PGF)"/>
            <person name="Walter F."/>
            <person name="Albersmeier A."/>
            <person name="Kalinowski J."/>
            <person name="Ruckert C."/>
        </authorList>
    </citation>
    <scope>NUCLEOTIDE SEQUENCE</scope>
    <source>
        <strain evidence="2">KCTC 22164</strain>
    </source>
</reference>
<dbReference type="InterPro" id="IPR029069">
    <property type="entry name" value="HotDog_dom_sf"/>
</dbReference>
<evidence type="ECO:0000313" key="2">
    <source>
        <dbReference type="EMBL" id="GGW84919.1"/>
    </source>
</evidence>
<dbReference type="Proteomes" id="UP000631300">
    <property type="component" value="Unassembled WGS sequence"/>
</dbReference>
<dbReference type="RefSeq" id="WP_189405620.1">
    <property type="nucleotide sequence ID" value="NZ_BMXP01000003.1"/>
</dbReference>
<evidence type="ECO:0000313" key="3">
    <source>
        <dbReference type="Proteomes" id="UP000631300"/>
    </source>
</evidence>